<evidence type="ECO:0000259" key="6">
    <source>
        <dbReference type="Pfam" id="PF17389"/>
    </source>
</evidence>
<dbReference type="InterPro" id="IPR035398">
    <property type="entry name" value="Bac_rhamnosid_C"/>
</dbReference>
<accession>A0ABW7XB64</accession>
<reference evidence="8 9" key="1">
    <citation type="submission" date="2024-10" db="EMBL/GenBank/DDBJ databases">
        <title>The Natural Products Discovery Center: Release of the First 8490 Sequenced Strains for Exploring Actinobacteria Biosynthetic Diversity.</title>
        <authorList>
            <person name="Kalkreuter E."/>
            <person name="Kautsar S.A."/>
            <person name="Yang D."/>
            <person name="Bader C.D."/>
            <person name="Teijaro C.N."/>
            <person name="Fluegel L."/>
            <person name="Davis C.M."/>
            <person name="Simpson J.R."/>
            <person name="Lauterbach L."/>
            <person name="Steele A.D."/>
            <person name="Gui C."/>
            <person name="Meng S."/>
            <person name="Li G."/>
            <person name="Viehrig K."/>
            <person name="Ye F."/>
            <person name="Su P."/>
            <person name="Kiefer A.F."/>
            <person name="Nichols A."/>
            <person name="Cepeda A.J."/>
            <person name="Yan W."/>
            <person name="Fan B."/>
            <person name="Jiang Y."/>
            <person name="Adhikari A."/>
            <person name="Zheng C.-J."/>
            <person name="Schuster L."/>
            <person name="Cowan T.M."/>
            <person name="Smanski M.J."/>
            <person name="Chevrette M.G."/>
            <person name="De Carvalho L.P.S."/>
            <person name="Shen B."/>
        </authorList>
    </citation>
    <scope>NUCLEOTIDE SEQUENCE [LARGE SCALE GENOMIC DNA]</scope>
    <source>
        <strain evidence="8 9">NPDC019275</strain>
    </source>
</reference>
<protein>
    <recommendedName>
        <fullName evidence="2">alpha-L-rhamnosidase</fullName>
        <ecNumber evidence="2">3.2.1.40</ecNumber>
    </recommendedName>
</protein>
<evidence type="ECO:0000256" key="3">
    <source>
        <dbReference type="ARBA" id="ARBA00022801"/>
    </source>
</evidence>
<dbReference type="PANTHER" id="PTHR33307">
    <property type="entry name" value="ALPHA-RHAMNOSIDASE (EUROFUNG)"/>
    <property type="match status" value="1"/>
</dbReference>
<evidence type="ECO:0000313" key="8">
    <source>
        <dbReference type="EMBL" id="MFI2478381.1"/>
    </source>
</evidence>
<comment type="catalytic activity">
    <reaction evidence="1">
        <text>Hydrolysis of terminal non-reducing alpha-L-rhamnose residues in alpha-L-rhamnosides.</text>
        <dbReference type="EC" id="3.2.1.40"/>
    </reaction>
</comment>
<gene>
    <name evidence="8" type="ORF">ACH49W_33920</name>
</gene>
<dbReference type="InterPro" id="IPR013737">
    <property type="entry name" value="Bac_rhamnosid_N"/>
</dbReference>
<dbReference type="Pfam" id="PF05592">
    <property type="entry name" value="Bac_rhamnosid"/>
    <property type="match status" value="1"/>
</dbReference>
<dbReference type="InterPro" id="IPR008902">
    <property type="entry name" value="Rhamnosid_concanavalin"/>
</dbReference>
<organism evidence="8 9">
    <name type="scientific">Nocardia xishanensis</name>
    <dbReference type="NCBI Taxonomy" id="238964"/>
    <lineage>
        <taxon>Bacteria</taxon>
        <taxon>Bacillati</taxon>
        <taxon>Actinomycetota</taxon>
        <taxon>Actinomycetes</taxon>
        <taxon>Mycobacteriales</taxon>
        <taxon>Nocardiaceae</taxon>
        <taxon>Nocardia</taxon>
    </lineage>
</organism>
<evidence type="ECO:0000259" key="4">
    <source>
        <dbReference type="Pfam" id="PF05592"/>
    </source>
</evidence>
<dbReference type="InterPro" id="IPR016007">
    <property type="entry name" value="Alpha_rhamnosid"/>
</dbReference>
<dbReference type="PANTHER" id="PTHR33307:SF6">
    <property type="entry name" value="ALPHA-RHAMNOSIDASE (EUROFUNG)-RELATED"/>
    <property type="match status" value="1"/>
</dbReference>
<dbReference type="InterPro" id="IPR035396">
    <property type="entry name" value="Bac_rhamnosid6H"/>
</dbReference>
<dbReference type="SUPFAM" id="SSF48208">
    <property type="entry name" value="Six-hairpin glycosidases"/>
    <property type="match status" value="1"/>
</dbReference>
<dbReference type="Pfam" id="PF17389">
    <property type="entry name" value="Bac_rhamnosid6H"/>
    <property type="match status" value="1"/>
</dbReference>
<evidence type="ECO:0000313" key="9">
    <source>
        <dbReference type="Proteomes" id="UP001611415"/>
    </source>
</evidence>
<comment type="caution">
    <text evidence="8">The sequence shown here is derived from an EMBL/GenBank/DDBJ whole genome shotgun (WGS) entry which is preliminary data.</text>
</comment>
<dbReference type="Gene3D" id="2.60.120.260">
    <property type="entry name" value="Galactose-binding domain-like"/>
    <property type="match status" value="2"/>
</dbReference>
<dbReference type="Pfam" id="PF08531">
    <property type="entry name" value="Bac_rhamnosid_N"/>
    <property type="match status" value="1"/>
</dbReference>
<dbReference type="GO" id="GO:0016787">
    <property type="term" value="F:hydrolase activity"/>
    <property type="evidence" value="ECO:0007669"/>
    <property type="project" value="UniProtKB-KW"/>
</dbReference>
<dbReference type="InterPro" id="IPR012341">
    <property type="entry name" value="6hp_glycosidase-like_sf"/>
</dbReference>
<dbReference type="EC" id="3.2.1.40" evidence="2"/>
<proteinExistence type="predicted"/>
<dbReference type="Gene3D" id="1.50.10.10">
    <property type="match status" value="1"/>
</dbReference>
<dbReference type="EMBL" id="JBIRYO010000038">
    <property type="protein sequence ID" value="MFI2478381.1"/>
    <property type="molecule type" value="Genomic_DNA"/>
</dbReference>
<evidence type="ECO:0000256" key="2">
    <source>
        <dbReference type="ARBA" id="ARBA00012652"/>
    </source>
</evidence>
<feature type="domain" description="Bacterial alpha-L-rhamnosidase N-terminal" evidence="5">
    <location>
        <begin position="4"/>
        <end position="148"/>
    </location>
</feature>
<dbReference type="Gene3D" id="2.60.420.10">
    <property type="entry name" value="Maltose phosphorylase, domain 3"/>
    <property type="match status" value="1"/>
</dbReference>
<dbReference type="Pfam" id="PF17390">
    <property type="entry name" value="Bac_rhamnosid_C"/>
    <property type="match status" value="1"/>
</dbReference>
<dbReference type="RefSeq" id="WP_357409795.1">
    <property type="nucleotide sequence ID" value="NZ_JBEYCD010000017.1"/>
</dbReference>
<evidence type="ECO:0000259" key="5">
    <source>
        <dbReference type="Pfam" id="PF08531"/>
    </source>
</evidence>
<feature type="domain" description="Alpha-L-rhamnosidase C-terminal" evidence="7">
    <location>
        <begin position="623"/>
        <end position="691"/>
    </location>
</feature>
<sequence>MLRGTAHGVFEAWIDGEPVSRGVLAPGWSAYEWRLPVQEYDVLSLVRDGSRFDVLVGNGWWRGKLGFEGLGLDYGEAIGFIGELELTYEGGQIQRLSTGPEWQARTAPVSANSLYDGVRIDASAASRSLGVTVREIDRSALVPQIKPPIERQEVRAPVAIWTSPSGNALVDFGQNLVGWTRLRVTGPVGTEVTLRHAEVLEDGELALRPLRSARATDTYVLSGRDDVFEPTLTFHGFRYVEIAGFPGELGGDAIEAVVVHSRMPRTGFFECSDARVNRLVENSVWGQKGNFLDLPTDCPQRDERLGWTGDIAVYAASACYQFDCADLLHSWLLDLRAETEHAGYVPFVVPNVLKLAPREALGAHAGILGPTAIWGDAAAWVPEALWWAYGDSNRLAEHYPALVVHLESILPRLSENGLWDTGFQFGDWLDPTAPPERPLAAKADSGVVATACLYRTALFAASAADELGLDEDRGRWEELARRTRDAFRRHYVEADGRIRSDAQAVYALAIRFGLLDASEAALAGARLARLVEEGGFRVATGFAGTPYVTWALTETGHVSTAYRLLLEDGLPSWLYAVGMGATTIWERWDSLLPDGSVNPGEMTSFNHYALGAVVDWLYQCVAGIRPAAPGYSRVHLEPTPGPGLDWARGTLRTPHGVVECGWRRERDSVIAIECVVPDGVEADLHLPDGSLRVLRSGTHEVSVKEEAGR</sequence>
<evidence type="ECO:0000259" key="7">
    <source>
        <dbReference type="Pfam" id="PF17390"/>
    </source>
</evidence>
<name>A0ABW7XB64_9NOCA</name>
<feature type="domain" description="Alpha-L-rhamnosidase six-hairpin glycosidase" evidence="6">
    <location>
        <begin position="265"/>
        <end position="621"/>
    </location>
</feature>
<dbReference type="Proteomes" id="UP001611415">
    <property type="component" value="Unassembled WGS sequence"/>
</dbReference>
<keyword evidence="3 8" id="KW-0378">Hydrolase</keyword>
<keyword evidence="9" id="KW-1185">Reference proteome</keyword>
<dbReference type="InterPro" id="IPR008928">
    <property type="entry name" value="6-hairpin_glycosidase_sf"/>
</dbReference>
<feature type="domain" description="Alpha-L-rhamnosidase concanavalin-like" evidence="4">
    <location>
        <begin position="164"/>
        <end position="260"/>
    </location>
</feature>
<evidence type="ECO:0000256" key="1">
    <source>
        <dbReference type="ARBA" id="ARBA00001445"/>
    </source>
</evidence>